<protein>
    <submittedName>
        <fullName evidence="1">Host cell division inhibitor Icd-like protein</fullName>
    </submittedName>
</protein>
<organism evidence="1">
    <name type="scientific">Salmonella enterica I</name>
    <dbReference type="NCBI Taxonomy" id="59201"/>
    <lineage>
        <taxon>Bacteria</taxon>
        <taxon>Pseudomonadati</taxon>
        <taxon>Pseudomonadota</taxon>
        <taxon>Gammaproteobacteria</taxon>
        <taxon>Enterobacterales</taxon>
        <taxon>Enterobacteriaceae</taxon>
        <taxon>Salmonella</taxon>
    </lineage>
</organism>
<dbReference type="NCBIfam" id="NF033153">
    <property type="entry name" value="phage_ICD_like"/>
    <property type="match status" value="1"/>
</dbReference>
<evidence type="ECO:0000313" key="1">
    <source>
        <dbReference type="EMBL" id="EBP4060649.1"/>
    </source>
</evidence>
<reference evidence="1" key="1">
    <citation type="submission" date="2018-07" db="EMBL/GenBank/DDBJ databases">
        <authorList>
            <consortium name="GenomeTrakr network: Whole genome sequencing for foodborne pathogen traceback"/>
        </authorList>
    </citation>
    <scope>NUCLEOTIDE SEQUENCE</scope>
    <source>
        <strain evidence="1">MDH-2013-00175</strain>
    </source>
</reference>
<name>A0A5U3G4B7_SALET</name>
<gene>
    <name evidence="1" type="ORF">Z599_23495</name>
</gene>
<dbReference type="EMBL" id="AAGLQK010000044">
    <property type="protein sequence ID" value="EBP4060649.1"/>
    <property type="molecule type" value="Genomic_DNA"/>
</dbReference>
<accession>A0A5U3G4B7</accession>
<proteinExistence type="predicted"/>
<sequence>MMVCYQHSFPISNWENTVCTPRAHKEKGNAANVAFGNQIDHWSGLSLDFLRCRRLISPFAAVTKNPAVLSPSSLRDSISSITSWGIRTVVICDFAFFAPVAITDTPLNWCMSVYAKKILKKGLRCISLWSSVCCEGEIHLEQCEAQRGRQSGWASNHNVTWTYIMACLHDIQTRPEFVYLFLAVARSNPQDKPHREEVVALSEQEARKLLAGRFVLSFAGRIPVQEVAHV</sequence>
<comment type="caution">
    <text evidence="1">The sequence shown here is derived from an EMBL/GenBank/DDBJ whole genome shotgun (WGS) entry which is preliminary data.</text>
</comment>
<dbReference type="AlphaFoldDB" id="A0A5U3G4B7"/>